<dbReference type="SMART" id="SM00115">
    <property type="entry name" value="CASc"/>
    <property type="match status" value="1"/>
</dbReference>
<keyword evidence="2" id="KW-0645">Protease</keyword>
<accession>A0A8S3RT71</accession>
<dbReference type="InterPro" id="IPR029030">
    <property type="entry name" value="Caspase-like_dom_sf"/>
</dbReference>
<comment type="caution">
    <text evidence="8">The sequence shown here is derived from an EMBL/GenBank/DDBJ whole genome shotgun (WGS) entry which is preliminary data.</text>
</comment>
<dbReference type="PANTHER" id="PTHR47901">
    <property type="entry name" value="CASPASE RECRUITMENT DOMAIN-CONTAINING PROTEIN 18"/>
    <property type="match status" value="1"/>
</dbReference>
<evidence type="ECO:0000313" key="9">
    <source>
        <dbReference type="Proteomes" id="UP000683360"/>
    </source>
</evidence>
<reference evidence="8" key="1">
    <citation type="submission" date="2021-03" db="EMBL/GenBank/DDBJ databases">
        <authorList>
            <person name="Bekaert M."/>
        </authorList>
    </citation>
    <scope>NUCLEOTIDE SEQUENCE</scope>
</reference>
<sequence length="291" mass="33209">MVNISKYNNDIFQFHGETSERKGSDVDCKNLTNFFKEELKYQVECTTRDMTKLELQDYFQEIARTYLTEKSKDYHSFICVIMSHGNKGGIRTTDGLITVEEIKKPFKNKTGGKFNGKPKLFLIQACRGKEEQEKVVVSDCFGTKIHTGHVGRYDEFPGNRQRRSSVETSVIKPGILDQPSASSEVFYTDAHSYSSKNVPTDADIIVAYASTPGYISIRNIYEGAFFIRAFLSVAKNKYNEEHIEEILRNVRRELATNPEYAPQSGSLAGKCQMGQVRDYIYEEIFLVMTVQ</sequence>
<dbReference type="PROSITE" id="PS50208">
    <property type="entry name" value="CASPASE_P20"/>
    <property type="match status" value="1"/>
</dbReference>
<dbReference type="PROSITE" id="PS50207">
    <property type="entry name" value="CASPASE_P10"/>
    <property type="match status" value="1"/>
</dbReference>
<dbReference type="InterPro" id="IPR002398">
    <property type="entry name" value="Pept_C14"/>
</dbReference>
<organism evidence="8 9">
    <name type="scientific">Mytilus edulis</name>
    <name type="common">Blue mussel</name>
    <dbReference type="NCBI Taxonomy" id="6550"/>
    <lineage>
        <taxon>Eukaryota</taxon>
        <taxon>Metazoa</taxon>
        <taxon>Spiralia</taxon>
        <taxon>Lophotrochozoa</taxon>
        <taxon>Mollusca</taxon>
        <taxon>Bivalvia</taxon>
        <taxon>Autobranchia</taxon>
        <taxon>Pteriomorphia</taxon>
        <taxon>Mytilida</taxon>
        <taxon>Mytiloidea</taxon>
        <taxon>Mytilidae</taxon>
        <taxon>Mytilinae</taxon>
        <taxon>Mytilus</taxon>
    </lineage>
</organism>
<dbReference type="SUPFAM" id="SSF52129">
    <property type="entry name" value="Caspase-like"/>
    <property type="match status" value="1"/>
</dbReference>
<dbReference type="GO" id="GO:0006508">
    <property type="term" value="P:proteolysis"/>
    <property type="evidence" value="ECO:0007669"/>
    <property type="project" value="UniProtKB-KW"/>
</dbReference>
<keyword evidence="9" id="KW-1185">Reference proteome</keyword>
<dbReference type="GO" id="GO:0006915">
    <property type="term" value="P:apoptotic process"/>
    <property type="evidence" value="ECO:0007669"/>
    <property type="project" value="UniProtKB-KW"/>
</dbReference>
<dbReference type="Pfam" id="PF00656">
    <property type="entry name" value="Peptidase_C14"/>
    <property type="match status" value="1"/>
</dbReference>
<evidence type="ECO:0000256" key="3">
    <source>
        <dbReference type="ARBA" id="ARBA00022703"/>
    </source>
</evidence>
<dbReference type="GO" id="GO:0004197">
    <property type="term" value="F:cysteine-type endopeptidase activity"/>
    <property type="evidence" value="ECO:0007669"/>
    <property type="project" value="InterPro"/>
</dbReference>
<dbReference type="InterPro" id="IPR033139">
    <property type="entry name" value="Caspase_cys_AS"/>
</dbReference>
<keyword evidence="3" id="KW-0053">Apoptosis</keyword>
<dbReference type="PROSITE" id="PS01122">
    <property type="entry name" value="CASPASE_CYS"/>
    <property type="match status" value="1"/>
</dbReference>
<feature type="domain" description="Caspase family p20" evidence="7">
    <location>
        <begin position="7"/>
        <end position="130"/>
    </location>
</feature>
<dbReference type="OrthoDB" id="6097640at2759"/>
<gene>
    <name evidence="8" type="ORF">MEDL_25632</name>
</gene>
<evidence type="ECO:0000259" key="7">
    <source>
        <dbReference type="PROSITE" id="PS50208"/>
    </source>
</evidence>
<evidence type="ECO:0000313" key="8">
    <source>
        <dbReference type="EMBL" id="CAG2211594.1"/>
    </source>
</evidence>
<name>A0A8S3RT71_MYTED</name>
<dbReference type="Gene3D" id="3.40.50.1460">
    <property type="match status" value="1"/>
</dbReference>
<dbReference type="EMBL" id="CAJPWZ010001265">
    <property type="protein sequence ID" value="CAG2211594.1"/>
    <property type="molecule type" value="Genomic_DNA"/>
</dbReference>
<feature type="domain" description="Caspase family p10" evidence="6">
    <location>
        <begin position="194"/>
        <end position="288"/>
    </location>
</feature>
<proteinExistence type="inferred from homology"/>
<dbReference type="InterPro" id="IPR011600">
    <property type="entry name" value="Pept_C14_caspase"/>
</dbReference>
<protein>
    <submittedName>
        <fullName evidence="8">Uncharacterized protein</fullName>
    </submittedName>
</protein>
<dbReference type="Proteomes" id="UP000683360">
    <property type="component" value="Unassembled WGS sequence"/>
</dbReference>
<dbReference type="PRINTS" id="PR00376">
    <property type="entry name" value="IL1BCENZYME"/>
</dbReference>
<evidence type="ECO:0000256" key="5">
    <source>
        <dbReference type="RuleBase" id="RU003971"/>
    </source>
</evidence>
<keyword evidence="4" id="KW-0378">Hydrolase</keyword>
<comment type="similarity">
    <text evidence="1 5">Belongs to the peptidase C14A family.</text>
</comment>
<evidence type="ECO:0000259" key="6">
    <source>
        <dbReference type="PROSITE" id="PS50207"/>
    </source>
</evidence>
<dbReference type="PANTHER" id="PTHR47901:SF8">
    <property type="entry name" value="CASPASE-3"/>
    <property type="match status" value="1"/>
</dbReference>
<dbReference type="AlphaFoldDB" id="A0A8S3RT71"/>
<dbReference type="InterPro" id="IPR015917">
    <property type="entry name" value="Pept_C14A"/>
</dbReference>
<evidence type="ECO:0000256" key="1">
    <source>
        <dbReference type="ARBA" id="ARBA00010134"/>
    </source>
</evidence>
<dbReference type="InterPro" id="IPR002138">
    <property type="entry name" value="Pept_C14_p10"/>
</dbReference>
<dbReference type="InterPro" id="IPR001309">
    <property type="entry name" value="Pept_C14_p20"/>
</dbReference>
<evidence type="ECO:0000256" key="2">
    <source>
        <dbReference type="ARBA" id="ARBA00022670"/>
    </source>
</evidence>
<evidence type="ECO:0000256" key="4">
    <source>
        <dbReference type="ARBA" id="ARBA00022801"/>
    </source>
</evidence>